<dbReference type="RefSeq" id="WP_412443173.1">
    <property type="nucleotide sequence ID" value="NZ_CACRUT010000005.1"/>
</dbReference>
<dbReference type="PANTHER" id="PTHR48094">
    <property type="entry name" value="PROTEIN/NUCLEIC ACID DEGLYCASE DJ-1-RELATED"/>
    <property type="match status" value="1"/>
</dbReference>
<reference evidence="2" key="1">
    <citation type="submission" date="2019-11" db="EMBL/GenBank/DDBJ databases">
        <authorList>
            <person name="Feng L."/>
        </authorList>
    </citation>
    <scope>NUCLEOTIDE SEQUENCE</scope>
    <source>
        <strain evidence="2">PclaraLFYP37</strain>
    </source>
</reference>
<dbReference type="PANTHER" id="PTHR48094:SF12">
    <property type="entry name" value="PARKINSON DISEASE PROTEIN 7 HOMOLOG"/>
    <property type="match status" value="1"/>
</dbReference>
<dbReference type="InterPro" id="IPR050325">
    <property type="entry name" value="Prot/Nucl_acid_deglycase"/>
</dbReference>
<accession>A0A6N2YZD1</accession>
<dbReference type="AlphaFoldDB" id="A0A6N2YZD1"/>
<evidence type="ECO:0000313" key="2">
    <source>
        <dbReference type="EMBL" id="VYT71236.1"/>
    </source>
</evidence>
<dbReference type="CDD" id="cd03135">
    <property type="entry name" value="GATase1_DJ-1"/>
    <property type="match status" value="1"/>
</dbReference>
<dbReference type="SUPFAM" id="SSF52317">
    <property type="entry name" value="Class I glutamine amidotransferase-like"/>
    <property type="match status" value="1"/>
</dbReference>
<feature type="domain" description="DJ-1/PfpI" evidence="1">
    <location>
        <begin position="3"/>
        <end position="164"/>
    </location>
</feature>
<dbReference type="InterPro" id="IPR006287">
    <property type="entry name" value="DJ-1"/>
</dbReference>
<dbReference type="GO" id="GO:0005737">
    <property type="term" value="C:cytoplasm"/>
    <property type="evidence" value="ECO:0007669"/>
    <property type="project" value="TreeGrafter"/>
</dbReference>
<evidence type="ECO:0000259" key="1">
    <source>
        <dbReference type="Pfam" id="PF01965"/>
    </source>
</evidence>
<dbReference type="NCBIfam" id="TIGR01383">
    <property type="entry name" value="not_thiJ"/>
    <property type="match status" value="1"/>
</dbReference>
<dbReference type="InterPro" id="IPR029062">
    <property type="entry name" value="Class_I_gatase-like"/>
</dbReference>
<dbReference type="Gene3D" id="3.40.50.880">
    <property type="match status" value="1"/>
</dbReference>
<proteinExistence type="predicted"/>
<dbReference type="InterPro" id="IPR002818">
    <property type="entry name" value="DJ-1/PfpI"/>
</dbReference>
<dbReference type="EMBL" id="CACRUT010000005">
    <property type="protein sequence ID" value="VYT71236.1"/>
    <property type="molecule type" value="Genomic_DNA"/>
</dbReference>
<dbReference type="Pfam" id="PF01965">
    <property type="entry name" value="DJ-1_PfpI"/>
    <property type="match status" value="1"/>
</dbReference>
<name>A0A6N2YZD1_9BACT</name>
<gene>
    <name evidence="2" type="primary">yajL</name>
    <name evidence="2" type="ORF">PCLFYP37_00930</name>
</gene>
<protein>
    <submittedName>
        <fullName evidence="2">Chaperone protein YajL</fullName>
    </submittedName>
</protein>
<organism evidence="2">
    <name type="scientific">Paraprevotella clara</name>
    <dbReference type="NCBI Taxonomy" id="454154"/>
    <lineage>
        <taxon>Bacteria</taxon>
        <taxon>Pseudomonadati</taxon>
        <taxon>Bacteroidota</taxon>
        <taxon>Bacteroidia</taxon>
        <taxon>Bacteroidales</taxon>
        <taxon>Prevotellaceae</taxon>
        <taxon>Paraprevotella</taxon>
    </lineage>
</organism>
<sequence length="186" mass="19716">METVYLFFAEGSEEVEALAVVDILRRAGVETRIVSVTGDKMVTGAHGIRVEADMLMEEVDFSKAAMLVLPGGLPGSYNLAGHEGLAEGIMQQYKAGKPLAAICAAPLVYGRMGLLKGLKATCYPGFEENLEGASYTGSLVEEDGLFITGKGPAAVFEFGYAIVAKLAGKDKAEAVRKGMLYNEVAR</sequence>